<feature type="coiled-coil region" evidence="1">
    <location>
        <begin position="13"/>
        <end position="40"/>
    </location>
</feature>
<dbReference type="EMBL" id="OU015567">
    <property type="protein sequence ID" value="CAG5110465.1"/>
    <property type="molecule type" value="Genomic_DNA"/>
</dbReference>
<dbReference type="Proteomes" id="UP001158576">
    <property type="component" value="Chromosome 2"/>
</dbReference>
<keyword evidence="1" id="KW-0175">Coiled coil</keyword>
<protein>
    <submittedName>
        <fullName evidence="2">Oidioi.mRNA.OKI2018_I69.chr2.g4864.t1.cds</fullName>
    </submittedName>
</protein>
<proteinExistence type="predicted"/>
<organism evidence="2 3">
    <name type="scientific">Oikopleura dioica</name>
    <name type="common">Tunicate</name>
    <dbReference type="NCBI Taxonomy" id="34765"/>
    <lineage>
        <taxon>Eukaryota</taxon>
        <taxon>Metazoa</taxon>
        <taxon>Chordata</taxon>
        <taxon>Tunicata</taxon>
        <taxon>Appendicularia</taxon>
        <taxon>Copelata</taxon>
        <taxon>Oikopleuridae</taxon>
        <taxon>Oikopleura</taxon>
    </lineage>
</organism>
<name>A0ABN7SYR4_OIKDI</name>
<dbReference type="SUPFAM" id="SSF57850">
    <property type="entry name" value="RING/U-box"/>
    <property type="match status" value="1"/>
</dbReference>
<evidence type="ECO:0000313" key="3">
    <source>
        <dbReference type="Proteomes" id="UP001158576"/>
    </source>
</evidence>
<sequence>MERVVRAQEGYNNGKITNDVNELEGLIEKIKNKYECQSDAVKKEGMKNILDRLTIGLKREKSQIRHNGRFMDTYIQGMARNTDRSLMSENNTDLNICNVCKTKFDNEFRREVFNLNCKHICCLTCIIGHQQGGYNPKNTKPPLFRCPEPNCLQLTKFHKTDITFITRIHTQHSAPSITTGENDIIPTENSDSPVQAETIDSSNNEIQGYFLFTNRFEEARRRRAARIKALYDN</sequence>
<accession>A0ABN7SYR4</accession>
<keyword evidence="3" id="KW-1185">Reference proteome</keyword>
<evidence type="ECO:0000256" key="1">
    <source>
        <dbReference type="SAM" id="Coils"/>
    </source>
</evidence>
<gene>
    <name evidence="2" type="ORF">OKIOD_LOCUS13629</name>
</gene>
<reference evidence="2 3" key="1">
    <citation type="submission" date="2021-04" db="EMBL/GenBank/DDBJ databases">
        <authorList>
            <person name="Bliznina A."/>
        </authorList>
    </citation>
    <scope>NUCLEOTIDE SEQUENCE [LARGE SCALE GENOMIC DNA]</scope>
</reference>
<evidence type="ECO:0000313" key="2">
    <source>
        <dbReference type="EMBL" id="CAG5110465.1"/>
    </source>
</evidence>